<protein>
    <submittedName>
        <fullName evidence="2">Uncharacterized protein</fullName>
    </submittedName>
</protein>
<dbReference type="RefSeq" id="YP_010651863.1">
    <property type="nucleotide sequence ID" value="NC_070784.1"/>
</dbReference>
<dbReference type="EMBL" id="MW822145">
    <property type="protein sequence ID" value="QWT29907.1"/>
    <property type="molecule type" value="Genomic_DNA"/>
</dbReference>
<accession>A0A8F2E6T6</accession>
<reference evidence="2 3" key="1">
    <citation type="submission" date="2021-03" db="EMBL/GenBank/DDBJ databases">
        <authorList>
            <person name="Alqahtani R."/>
            <person name="Behailu E."/>
            <person name="Cappabianca D.W."/>
            <person name="Csanadi-Schwartz K.M."/>
            <person name="Dalal A.S."/>
            <person name="Fahim M.S."/>
            <person name="Franklin J.M."/>
            <person name="Gluckman M.H."/>
            <person name="Levine C.J."/>
            <person name="Martin N."/>
            <person name="Milza N."/>
            <person name="Najmabadi R."/>
            <person name="Newman A.M."/>
            <person name="Pajunar M."/>
            <person name="Qalawee I."/>
            <person name="Rizvi A."/>
            <person name="Samuel A."/>
            <person name="Smith A."/>
            <person name="Swann F.E."/>
            <person name="Sweeney P."/>
            <person name="Torres N.R."/>
            <person name="Ventrone L."/>
            <person name="Ventura L."/>
            <person name="Wroe M."/>
            <person name="Acquaye N.A."/>
            <person name="Agnes T.J."/>
            <person name="Ahmed A."/>
            <person name="Ahmed S."/>
            <person name="Amodu B.A."/>
            <person name="Arefeayne N.F."/>
            <person name="Asamoah-Frimpong E.A."/>
            <person name="Attaran A."/>
            <person name="Barragan J.M."/>
            <person name="Baumgarten L.N."/>
            <person name="Berhane B."/>
            <person name="Beyene A."/>
            <person name="Bhattarai B."/>
            <person name="Biondokin D.V."/>
            <person name="Boone B.K."/>
            <person name="Burney S.Z."/>
            <person name="Cayanan J.T."/>
            <person name="Cesta G."/>
            <person name="Chang J."/>
            <person name="Chavez J."/>
            <person name="Chorbajian C."/>
            <person name="Christian S."/>
            <person name="Corns J.R."/>
            <person name="Corns N.R."/>
            <person name="Cowan J.T."/>
            <person name="Coyne C."/>
            <person name="Dadzie B."/>
            <person name="Datu D.V."/>
            <person name="Deng B.C."/>
            <person name="Der L."/>
            <person name="Dickerson K."/>
            <person name="Dozier E."/>
            <person name="Egbunine A.O."/>
            <person name="Farooq M."/>
            <person name="Fonge A.E."/>
            <person name="Ghomsi-Nono M.P."/>
            <person name="Giampietro H."/>
            <person name="Gunnison R.P."/>
            <person name="Han S.H."/>
            <person name="Hennigan A.J."/>
            <person name="Hong A.N."/>
            <person name="Ijomor E.C."/>
            <person name="Jalali A."/>
            <person name="Jamil T.Z."/>
            <person name="Jenkins C.R."/>
            <person name="Joseph M.A."/>
            <person name="Jowanowitch O.J."/>
            <person name="Kang D."/>
            <person name="Khan A."/>
            <person name="Khan Z.K."/>
            <person name="Kiewe T."/>
            <person name="Kjerulf A.B."/>
            <person name="Kolosey V."/>
            <person name="Kurup M."/>
            <person name="Lee V.H."/>
            <person name="Llontop-Maldonado V."/>
            <person name="Long P."/>
            <person name="Lu N."/>
            <person name="Majekodunmi A."/>
            <person name="Malik H.W."/>
            <person name="Marcellino S.C."/>
            <person name="Martinez L.A."/>
            <person name="Meher F.N."/>
            <person name="Michelin M.A."/>
            <person name="Mitchell K.G."/>
            <person name="Mullens W.J."/>
            <person name="Nwakama C."/>
            <person name="Nwosu F.T."/>
            <person name="Oboh E.C."/>
            <person name="Odujinrin O."/>
            <person name="Ogunsan O."/>
            <person name="O'Neill K."/>
            <person name="Oxlaj J.A."/>
            <person name="Patel A.K."/>
            <person name="Patel B.R."/>
            <person name="Pham Q."/>
            <person name="Porter J."/>
            <person name="Portes J."/>
            <person name="Prokopenko A."/>
            <person name="Quraishi M."/>
            <person name="Qureshi M."/>
            <person name="Rivera A."/>
            <person name="Rubalsky V."/>
            <person name="Saikali Y."/>
            <person name="Saqaf K."/>
            <person name="Saroya S.R."/>
            <person name="Seas A."/>
            <person name="Shadrick R.E."/>
            <person name="Sharda N."/>
            <person name="Sigindere M.T."/>
            <person name="Simbi V.G."/>
            <person name="Thuzar C."/>
            <person name="Tran K."/>
            <person name="Tran V.D."/>
            <person name="Trang W."/>
            <person name="Vaishnav N."/>
            <person name="Vuong K."/>
            <person name="Walker C."/>
            <person name="Wallace S.A."/>
            <person name="Warfield J.C."/>
            <person name="Wikina T."/>
            <person name="Wobbeking F.T."/>
            <person name="Worrent L.D."/>
            <person name="Yan T."/>
            <person name="Zehra A."/>
            <person name="Avazpour P."/>
            <person name="Kim F.M."/>
            <person name="Mason K."/>
            <person name="Nguyen D.A."/>
            <person name="Pettit S.M."/>
            <person name="Zhou O.J."/>
            <person name="Brissett D.L."/>
            <person name="Gualtieri C."/>
            <person name="Hufford T.M."/>
            <person name="Ko J.M."/>
            <person name="Novak J.K."/>
            <person name="Smith Z.M."/>
            <person name="Mayer-Bacon C."/>
            <person name="Erill I."/>
            <person name="Caruso S.M."/>
            <person name="Garlena R.A."/>
            <person name="Russell D.A."/>
            <person name="Pope W.H."/>
            <person name="Jacobs-Sera D."/>
            <person name="Hatfull G.F."/>
        </authorList>
    </citation>
    <scope>NUCLEOTIDE SEQUENCE [LARGE SCALE GENOMIC DNA]</scope>
</reference>
<evidence type="ECO:0000256" key="1">
    <source>
        <dbReference type="SAM" id="Coils"/>
    </source>
</evidence>
<evidence type="ECO:0000313" key="3">
    <source>
        <dbReference type="Proteomes" id="UP000683399"/>
    </source>
</evidence>
<organism evidence="2 3">
    <name type="scientific">Streptomyces phage TunaTartare</name>
    <dbReference type="NCBI Taxonomy" id="2848887"/>
    <lineage>
        <taxon>Viruses</taxon>
        <taxon>Duplodnaviria</taxon>
        <taxon>Heunggongvirae</taxon>
        <taxon>Uroviricota</taxon>
        <taxon>Caudoviricetes</taxon>
        <taxon>Stanwilliamsviridae</taxon>
        <taxon>Loccivirinae</taxon>
        <taxon>Faustvirus</taxon>
        <taxon>Faustvirus tunatartare</taxon>
    </lineage>
</organism>
<sequence>MGPQEKIDKLLNKIRAQEQIRKNAENKKDELGVRRANFRISEYKKEIRRIQDTEL</sequence>
<feature type="coiled-coil region" evidence="1">
    <location>
        <begin position="7"/>
        <end position="53"/>
    </location>
</feature>
<keyword evidence="3" id="KW-1185">Reference proteome</keyword>
<gene>
    <name evidence="2" type="primary">11</name>
    <name evidence="2" type="ORF">SEA_TUNATARTARE_11</name>
</gene>
<evidence type="ECO:0000313" key="2">
    <source>
        <dbReference type="EMBL" id="QWT29907.1"/>
    </source>
</evidence>
<proteinExistence type="predicted"/>
<dbReference type="GeneID" id="77927580"/>
<dbReference type="KEGG" id="vg:77927580"/>
<keyword evidence="1" id="KW-0175">Coiled coil</keyword>
<name>A0A8F2E6T6_9CAUD</name>
<dbReference type="Proteomes" id="UP000683399">
    <property type="component" value="Segment"/>
</dbReference>